<dbReference type="GeneID" id="103120036"/>
<dbReference type="PANTHER" id="PTHR34833">
    <property type="entry name" value="GENE, 17359-RELATED"/>
    <property type="match status" value="1"/>
</dbReference>
<dbReference type="InterPro" id="IPR027814">
    <property type="entry name" value="DUF4562"/>
</dbReference>
<protein>
    <submittedName>
        <fullName evidence="2">Protein SPMIP2</fullName>
    </submittedName>
</protein>
<gene>
    <name evidence="2" type="primary">SPMIP2</name>
</gene>
<sequence length="121" mass="14111">MTSISNQKAKCTTFPVGKRMIVTGPDYIKDYLPKVHQHTSYIGENRPVLEKTGDLRYLWRPASNRSWPAKYRHEYVAEIGWGIPVYNFINKTRLESGFHIKYEEPSLGAIAKNGHRYQNPW</sequence>
<dbReference type="RefSeq" id="XP_060035172.1">
    <property type="nucleotide sequence ID" value="XM_060179189.1"/>
</dbReference>
<evidence type="ECO:0000313" key="2">
    <source>
        <dbReference type="RefSeq" id="XP_060035172.1"/>
    </source>
</evidence>
<dbReference type="Proteomes" id="UP001652624">
    <property type="component" value="Chromosome 19"/>
</dbReference>
<keyword evidence="1" id="KW-1185">Reference proteome</keyword>
<evidence type="ECO:0000313" key="1">
    <source>
        <dbReference type="Proteomes" id="UP001652624"/>
    </source>
</evidence>
<organism evidence="1 2">
    <name type="scientific">Erinaceus europaeus</name>
    <name type="common">Western European hedgehog</name>
    <dbReference type="NCBI Taxonomy" id="9365"/>
    <lineage>
        <taxon>Eukaryota</taxon>
        <taxon>Metazoa</taxon>
        <taxon>Chordata</taxon>
        <taxon>Craniata</taxon>
        <taxon>Vertebrata</taxon>
        <taxon>Euteleostomi</taxon>
        <taxon>Mammalia</taxon>
        <taxon>Eutheria</taxon>
        <taxon>Laurasiatheria</taxon>
        <taxon>Eulipotyphla</taxon>
        <taxon>Erinaceidae</taxon>
        <taxon>Erinaceinae</taxon>
        <taxon>Erinaceus</taxon>
    </lineage>
</organism>
<proteinExistence type="predicted"/>
<dbReference type="PANTHER" id="PTHR34833:SF1">
    <property type="entry name" value="GENE, 17359-RELATED"/>
    <property type="match status" value="1"/>
</dbReference>
<reference evidence="2" key="1">
    <citation type="submission" date="2025-08" db="UniProtKB">
        <authorList>
            <consortium name="RefSeq"/>
        </authorList>
    </citation>
    <scope>IDENTIFICATION</scope>
</reference>
<dbReference type="Pfam" id="PF15123">
    <property type="entry name" value="DUF4562"/>
    <property type="match status" value="1"/>
</dbReference>
<name>A0ABM3WF21_ERIEU</name>
<accession>A0ABM3WF21</accession>